<evidence type="ECO:0000256" key="13">
    <source>
        <dbReference type="RuleBase" id="RU000461"/>
    </source>
</evidence>
<dbReference type="EMBL" id="KF835368">
    <property type="protein sequence ID" value="AHI15943.1"/>
    <property type="molecule type" value="mRNA"/>
</dbReference>
<evidence type="ECO:0000256" key="10">
    <source>
        <dbReference type="ARBA" id="ARBA00023033"/>
    </source>
</evidence>
<dbReference type="Gene3D" id="1.10.630.10">
    <property type="entry name" value="Cytochrome P450"/>
    <property type="match status" value="1"/>
</dbReference>
<reference evidence="14" key="1">
    <citation type="journal article" date="2014" name="Gene">
        <title>Identification of the flavonoid 3'-hydroxylase and flavonoid 3',5'-hydroxylase genes from Antarctic moss and their regulation during abiotic stress.</title>
        <authorList>
            <person name="Liu S."/>
            <person name="Ju J."/>
            <person name="Xia G."/>
        </authorList>
    </citation>
    <scope>NUCLEOTIDE SEQUENCE</scope>
    <source>
        <strain evidence="14">MFC07506</strain>
    </source>
</reference>
<evidence type="ECO:0000256" key="4">
    <source>
        <dbReference type="ARBA" id="ARBA00022617"/>
    </source>
</evidence>
<dbReference type="AlphaFoldDB" id="W5XJR7"/>
<dbReference type="InterPro" id="IPR017972">
    <property type="entry name" value="Cyt_P450_CS"/>
</dbReference>
<comment type="cofactor">
    <cofactor evidence="1 12">
        <name>heme</name>
        <dbReference type="ChEBI" id="CHEBI:30413"/>
    </cofactor>
</comment>
<evidence type="ECO:0000256" key="8">
    <source>
        <dbReference type="ARBA" id="ARBA00023002"/>
    </source>
</evidence>
<accession>W5XJR7</accession>
<evidence type="ECO:0000313" key="14">
    <source>
        <dbReference type="EMBL" id="AHI15943.1"/>
    </source>
</evidence>
<evidence type="ECO:0000256" key="1">
    <source>
        <dbReference type="ARBA" id="ARBA00001971"/>
    </source>
</evidence>
<dbReference type="PRINTS" id="PR00463">
    <property type="entry name" value="EP450I"/>
</dbReference>
<dbReference type="PANTHER" id="PTHR47944:SF16">
    <property type="entry name" value="CYTOCHROME P450 FAMILY 1 SUBFAMILY A POLYPEPTIDE 1"/>
    <property type="match status" value="1"/>
</dbReference>
<keyword evidence="11" id="KW-0472">Membrane</keyword>
<protein>
    <submittedName>
        <fullName evidence="14">Flavonoid 3'-hydroxylase</fullName>
        <ecNumber evidence="14">1.14.13.21</ecNumber>
    </submittedName>
</protein>
<dbReference type="PANTHER" id="PTHR47944">
    <property type="entry name" value="CYTOCHROME P450 98A9"/>
    <property type="match status" value="1"/>
</dbReference>
<keyword evidence="7" id="KW-1133">Transmembrane helix</keyword>
<comment type="similarity">
    <text evidence="3 13">Belongs to the cytochrome P450 family.</text>
</comment>
<dbReference type="EC" id="1.14.13.21" evidence="14"/>
<dbReference type="Pfam" id="PF00067">
    <property type="entry name" value="p450"/>
    <property type="match status" value="1"/>
</dbReference>
<dbReference type="PRINTS" id="PR00385">
    <property type="entry name" value="P450"/>
</dbReference>
<keyword evidence="4 12" id="KW-0349">Heme</keyword>
<comment type="subcellular location">
    <subcellularLocation>
        <location evidence="2">Membrane</location>
        <topology evidence="2">Single-pass membrane protein</topology>
    </subcellularLocation>
</comment>
<dbReference type="InterPro" id="IPR001128">
    <property type="entry name" value="Cyt_P450"/>
</dbReference>
<evidence type="ECO:0000256" key="7">
    <source>
        <dbReference type="ARBA" id="ARBA00022989"/>
    </source>
</evidence>
<feature type="binding site" description="axial binding residue" evidence="12">
    <location>
        <position position="463"/>
    </location>
    <ligand>
        <name>heme</name>
        <dbReference type="ChEBI" id="CHEBI:30413"/>
    </ligand>
    <ligandPart>
        <name>Fe</name>
        <dbReference type="ChEBI" id="CHEBI:18248"/>
    </ligandPart>
</feature>
<evidence type="ECO:0000256" key="12">
    <source>
        <dbReference type="PIRSR" id="PIRSR602401-1"/>
    </source>
</evidence>
<proteinExistence type="evidence at transcript level"/>
<dbReference type="InterPro" id="IPR036396">
    <property type="entry name" value="Cyt_P450_sf"/>
</dbReference>
<dbReference type="GO" id="GO:0016020">
    <property type="term" value="C:membrane"/>
    <property type="evidence" value="ECO:0007669"/>
    <property type="project" value="UniProtKB-SubCell"/>
</dbReference>
<keyword evidence="5" id="KW-0812">Transmembrane</keyword>
<dbReference type="InterPro" id="IPR002401">
    <property type="entry name" value="Cyt_P450_E_grp-I"/>
</dbReference>
<keyword evidence="8 13" id="KW-0560">Oxidoreductase</keyword>
<evidence type="ECO:0000256" key="3">
    <source>
        <dbReference type="ARBA" id="ARBA00010617"/>
    </source>
</evidence>
<evidence type="ECO:0000256" key="9">
    <source>
        <dbReference type="ARBA" id="ARBA00023004"/>
    </source>
</evidence>
<dbReference type="FunFam" id="1.10.630.10:FF:000039">
    <property type="entry name" value="Cytochrome P450"/>
    <property type="match status" value="1"/>
</dbReference>
<sequence length="526" mass="59553">MSVVDTMWLEQIGWGSRKSVAETIVAVFVTFSVIHVVRVYQRRQHLPPGPWPWPILGHVFVLTGLAHRNLQKLAARYGGLMYIQLGEKPCLVVSTAAAAKEMFRVHDATFSSRPRKLVLDILTNGPYRSLPIAPYGHYWRQLRRLANTQLFSPATHASHQGIRQGEVQNMMKHLVEQTRHGAGPVDLKNWFTGVTSNNMTMMLTNNRFFDIRDMNEEKRRYDDVLRRSVDANGAMIISDYVPSLSFIPRWQGWHSYILGLQRRGREIVHKVIEVEKHRQRVKDENYVPDFVDVLLKAPLDDGRKPLSDGDIMSLLLSFLNAGTDTSATTAEWAMAELITHPGIMQKAQAELVAVVGEDRLVQEVDIPKLPLLQAIVKETLRLHPAAPLAIPRESHEPCVVSGYQFPAQTLLIVNLFAIQRDPSVYENPDEFKPSRFMEHPEVNPLTGHDDFQLIPFGVGRRMCPGARLAHALVSLMLANLLHSFDWSLPEGQSAEGLDMQEAVSFIMYKDKRLCLNAKPRSPASLY</sequence>
<dbReference type="PROSITE" id="PS00086">
    <property type="entry name" value="CYTOCHROME_P450"/>
    <property type="match status" value="1"/>
</dbReference>
<keyword evidence="10 13" id="KW-0503">Monooxygenase</keyword>
<evidence type="ECO:0000256" key="11">
    <source>
        <dbReference type="ARBA" id="ARBA00023136"/>
    </source>
</evidence>
<dbReference type="CDD" id="cd20618">
    <property type="entry name" value="CYP71_clan"/>
    <property type="match status" value="1"/>
</dbReference>
<keyword evidence="9 12" id="KW-0408">Iron</keyword>
<evidence type="ECO:0000256" key="2">
    <source>
        <dbReference type="ARBA" id="ARBA00004167"/>
    </source>
</evidence>
<dbReference type="GO" id="GO:0004497">
    <property type="term" value="F:monooxygenase activity"/>
    <property type="evidence" value="ECO:0007669"/>
    <property type="project" value="UniProtKB-KW"/>
</dbReference>
<evidence type="ECO:0000256" key="6">
    <source>
        <dbReference type="ARBA" id="ARBA00022723"/>
    </source>
</evidence>
<dbReference type="GO" id="GO:0016705">
    <property type="term" value="F:oxidoreductase activity, acting on paired donors, with incorporation or reduction of molecular oxygen"/>
    <property type="evidence" value="ECO:0007669"/>
    <property type="project" value="InterPro"/>
</dbReference>
<keyword evidence="6 12" id="KW-0479">Metal-binding</keyword>
<dbReference type="GO" id="GO:0005506">
    <property type="term" value="F:iron ion binding"/>
    <property type="evidence" value="ECO:0007669"/>
    <property type="project" value="InterPro"/>
</dbReference>
<dbReference type="GO" id="GO:0020037">
    <property type="term" value="F:heme binding"/>
    <property type="evidence" value="ECO:0007669"/>
    <property type="project" value="InterPro"/>
</dbReference>
<dbReference type="SUPFAM" id="SSF48264">
    <property type="entry name" value="Cytochrome P450"/>
    <property type="match status" value="1"/>
</dbReference>
<evidence type="ECO:0000256" key="5">
    <source>
        <dbReference type="ARBA" id="ARBA00022692"/>
    </source>
</evidence>
<organism evidence="14">
    <name type="scientific">Pohlia nutans</name>
    <dbReference type="NCBI Taxonomy" id="140635"/>
    <lineage>
        <taxon>Eukaryota</taxon>
        <taxon>Viridiplantae</taxon>
        <taxon>Streptophyta</taxon>
        <taxon>Embryophyta</taxon>
        <taxon>Bryophyta</taxon>
        <taxon>Bryophytina</taxon>
        <taxon>Bryopsida</taxon>
        <taxon>Bryidae</taxon>
        <taxon>Bryanae</taxon>
        <taxon>Bryales</taxon>
        <taxon>Mniaceae</taxon>
        <taxon>Pohlia</taxon>
    </lineage>
</organism>
<name>W5XJR7_9BRYO</name>